<evidence type="ECO:0000313" key="2">
    <source>
        <dbReference type="Proteomes" id="UP000639775"/>
    </source>
</evidence>
<sequence length="78" mass="8375">MNAPQTLEGWRVWDLVQRLGGQLRVSNSAVIGWDMGAALQLGAGLGVSSIAIAELLPPIEAVMVRKVNDELRATPKTH</sequence>
<dbReference type="Proteomes" id="UP000639775">
    <property type="component" value="Unassembled WGS sequence"/>
</dbReference>
<reference evidence="1" key="1">
    <citation type="submission" date="2020-03" db="EMBL/GenBank/DDBJ databases">
        <title>Roseovarius gahaiensis sp. nov., isolated from Gahai Saline Lake, China.</title>
        <authorList>
            <person name="Sun X."/>
        </authorList>
    </citation>
    <scope>NUCLEOTIDE SEQUENCE</scope>
    <source>
        <strain evidence="1">GH877</strain>
    </source>
</reference>
<protein>
    <submittedName>
        <fullName evidence="1">Uncharacterized protein</fullName>
    </submittedName>
</protein>
<dbReference type="EMBL" id="JAAORB010000013">
    <property type="protein sequence ID" value="NHQ74547.1"/>
    <property type="molecule type" value="Genomic_DNA"/>
</dbReference>
<accession>A0A967BHL5</accession>
<organism evidence="1 2">
    <name type="scientific">Roseovarius gahaiensis</name>
    <dbReference type="NCBI Taxonomy" id="2716691"/>
    <lineage>
        <taxon>Bacteria</taxon>
        <taxon>Pseudomonadati</taxon>
        <taxon>Pseudomonadota</taxon>
        <taxon>Alphaproteobacteria</taxon>
        <taxon>Rhodobacterales</taxon>
        <taxon>Roseobacteraceae</taxon>
        <taxon>Roseovarius</taxon>
    </lineage>
</organism>
<comment type="caution">
    <text evidence="1">The sequence shown here is derived from an EMBL/GenBank/DDBJ whole genome shotgun (WGS) entry which is preliminary data.</text>
</comment>
<dbReference type="InterPro" id="IPR056114">
    <property type="entry name" value="DUF7697"/>
</dbReference>
<evidence type="ECO:0000313" key="1">
    <source>
        <dbReference type="EMBL" id="NHQ74547.1"/>
    </source>
</evidence>
<proteinExistence type="predicted"/>
<name>A0A967BHL5_9RHOB</name>
<keyword evidence="2" id="KW-1185">Reference proteome</keyword>
<dbReference type="AlphaFoldDB" id="A0A967BHL5"/>
<dbReference type="Pfam" id="PF24752">
    <property type="entry name" value="DUF7697"/>
    <property type="match status" value="1"/>
</dbReference>
<gene>
    <name evidence="1" type="ORF">HAT86_08730</name>
</gene>